<dbReference type="EMBL" id="JZWV01000028">
    <property type="protein sequence ID" value="KJY39165.1"/>
    <property type="molecule type" value="Genomic_DNA"/>
</dbReference>
<evidence type="ECO:0000256" key="2">
    <source>
        <dbReference type="ARBA" id="ARBA00022857"/>
    </source>
</evidence>
<keyword evidence="7" id="KW-1185">Reference proteome</keyword>
<evidence type="ECO:0000259" key="5">
    <source>
        <dbReference type="SMART" id="SM00822"/>
    </source>
</evidence>
<evidence type="ECO:0000256" key="3">
    <source>
        <dbReference type="ARBA" id="ARBA00023002"/>
    </source>
</evidence>
<proteinExistence type="inferred from homology"/>
<accession>A0A0F4JYF8</accession>
<evidence type="ECO:0000313" key="6">
    <source>
        <dbReference type="EMBL" id="KJY39165.1"/>
    </source>
</evidence>
<dbReference type="InterPro" id="IPR057326">
    <property type="entry name" value="KR_dom"/>
</dbReference>
<dbReference type="AlphaFoldDB" id="A0A0F4JYF8"/>
<dbReference type="PATRIC" id="fig|68223.7.peg.5821"/>
<evidence type="ECO:0000256" key="4">
    <source>
        <dbReference type="RuleBase" id="RU000363"/>
    </source>
</evidence>
<sequence length="250" mass="26760">MSPHPHPFRLALVTGANRGIGFETARRLAAEGVRVLLSGRDRAAVAAAAGELRDAGLPVEPLVLDVTDGDGVLAAAAEVERSYGRLDILVNNAAIRVEEYGRKPSEQPLEQWRRTFDTNLFAVVEVTRAFLPLLRRSPAGRIVNLSSLLGSVGTHGDPASYAYSDMFKSLPAYSASKSALNSWTVHLAYELRDTPVKVNAVHPGYTRTGLNDGEGDLSVQDGARTGVAMALLGDDGPTGTYTHRGETVPW</sequence>
<evidence type="ECO:0000256" key="1">
    <source>
        <dbReference type="ARBA" id="ARBA00006484"/>
    </source>
</evidence>
<comment type="similarity">
    <text evidence="1 4">Belongs to the short-chain dehydrogenases/reductases (SDR) family.</text>
</comment>
<dbReference type="InterPro" id="IPR045313">
    <property type="entry name" value="CBR1-like"/>
</dbReference>
<dbReference type="PRINTS" id="PR00081">
    <property type="entry name" value="GDHRDH"/>
</dbReference>
<name>A0A0F4JYF8_9ACTN</name>
<dbReference type="InterPro" id="IPR020904">
    <property type="entry name" value="Sc_DH/Rdtase_CS"/>
</dbReference>
<dbReference type="PROSITE" id="PS00061">
    <property type="entry name" value="ADH_SHORT"/>
    <property type="match status" value="1"/>
</dbReference>
<feature type="domain" description="Ketoreductase" evidence="5">
    <location>
        <begin position="9"/>
        <end position="194"/>
    </location>
</feature>
<gene>
    <name evidence="6" type="ORF">VR44_02065</name>
</gene>
<protein>
    <submittedName>
        <fullName evidence="6">Short-chain dehydrogenase</fullName>
    </submittedName>
</protein>
<dbReference type="PRINTS" id="PR00080">
    <property type="entry name" value="SDRFAMILY"/>
</dbReference>
<dbReference type="STRING" id="68223.GCA_002028425_03431"/>
<dbReference type="InterPro" id="IPR002347">
    <property type="entry name" value="SDR_fam"/>
</dbReference>
<keyword evidence="2" id="KW-0521">NADP</keyword>
<dbReference type="GO" id="GO:0016616">
    <property type="term" value="F:oxidoreductase activity, acting on the CH-OH group of donors, NAD or NADP as acceptor"/>
    <property type="evidence" value="ECO:0007669"/>
    <property type="project" value="InterPro"/>
</dbReference>
<dbReference type="SMART" id="SM00822">
    <property type="entry name" value="PKS_KR"/>
    <property type="match status" value="1"/>
</dbReference>
<dbReference type="SUPFAM" id="SSF51735">
    <property type="entry name" value="NAD(P)-binding Rossmann-fold domains"/>
    <property type="match status" value="1"/>
</dbReference>
<dbReference type="PANTHER" id="PTHR43490:SF99">
    <property type="entry name" value="SHORT-CHAIN DEHYDROGENASE_REDUCTASE"/>
    <property type="match status" value="1"/>
</dbReference>
<dbReference type="Gene3D" id="3.40.50.720">
    <property type="entry name" value="NAD(P)-binding Rossmann-like Domain"/>
    <property type="match status" value="1"/>
</dbReference>
<dbReference type="InterPro" id="IPR036291">
    <property type="entry name" value="NAD(P)-bd_dom_sf"/>
</dbReference>
<keyword evidence="3" id="KW-0560">Oxidoreductase</keyword>
<dbReference type="Proteomes" id="UP000033551">
    <property type="component" value="Unassembled WGS sequence"/>
</dbReference>
<organism evidence="6 7">
    <name type="scientific">Streptomyces katrae</name>
    <dbReference type="NCBI Taxonomy" id="68223"/>
    <lineage>
        <taxon>Bacteria</taxon>
        <taxon>Bacillati</taxon>
        <taxon>Actinomycetota</taxon>
        <taxon>Actinomycetes</taxon>
        <taxon>Kitasatosporales</taxon>
        <taxon>Streptomycetaceae</taxon>
        <taxon>Streptomyces</taxon>
    </lineage>
</organism>
<evidence type="ECO:0000313" key="7">
    <source>
        <dbReference type="Proteomes" id="UP000033551"/>
    </source>
</evidence>
<dbReference type="PANTHER" id="PTHR43490">
    <property type="entry name" value="(+)-NEOMENTHOL DEHYDROGENASE"/>
    <property type="match status" value="1"/>
</dbReference>
<dbReference type="Pfam" id="PF00106">
    <property type="entry name" value="adh_short"/>
    <property type="match status" value="1"/>
</dbReference>
<dbReference type="CDD" id="cd05324">
    <property type="entry name" value="carb_red_PTCR-like_SDR_c"/>
    <property type="match status" value="1"/>
</dbReference>
<dbReference type="OrthoDB" id="9781117at2"/>
<comment type="caution">
    <text evidence="6">The sequence shown here is derived from an EMBL/GenBank/DDBJ whole genome shotgun (WGS) entry which is preliminary data.</text>
</comment>
<reference evidence="6 7" key="1">
    <citation type="submission" date="2015-02" db="EMBL/GenBank/DDBJ databases">
        <authorList>
            <person name="Ju K.-S."/>
            <person name="Doroghazi J.R."/>
            <person name="Metcalf W."/>
        </authorList>
    </citation>
    <scope>NUCLEOTIDE SEQUENCE [LARGE SCALE GENOMIC DNA]</scope>
    <source>
        <strain evidence="6 7">NRRL ISP-5550</strain>
    </source>
</reference>